<accession>A0AAE0INZ2</accession>
<evidence type="ECO:0000313" key="2">
    <source>
        <dbReference type="Proteomes" id="UP001286456"/>
    </source>
</evidence>
<keyword evidence="2" id="KW-1185">Reference proteome</keyword>
<reference evidence="1" key="2">
    <citation type="submission" date="2023-06" db="EMBL/GenBank/DDBJ databases">
        <authorList>
            <consortium name="Lawrence Berkeley National Laboratory"/>
            <person name="Haridas S."/>
            <person name="Hensen N."/>
            <person name="Bonometti L."/>
            <person name="Westerberg I."/>
            <person name="Brannstrom I.O."/>
            <person name="Guillou S."/>
            <person name="Cros-Aarteil S."/>
            <person name="Calhoun S."/>
            <person name="Kuo A."/>
            <person name="Mondo S."/>
            <person name="Pangilinan J."/>
            <person name="Riley R."/>
            <person name="Labutti K."/>
            <person name="Andreopoulos B."/>
            <person name="Lipzen A."/>
            <person name="Chen C."/>
            <person name="Yanf M."/>
            <person name="Daum C."/>
            <person name="Ng V."/>
            <person name="Clum A."/>
            <person name="Steindorff A."/>
            <person name="Ohm R."/>
            <person name="Martin F."/>
            <person name="Silar P."/>
            <person name="Natvig D."/>
            <person name="Lalanne C."/>
            <person name="Gautier V."/>
            <person name="Ament-Velasquez S.L."/>
            <person name="Kruys A."/>
            <person name="Hutchinson M.I."/>
            <person name="Powell A.J."/>
            <person name="Barry K."/>
            <person name="Miller A.N."/>
            <person name="Grigoriev I.V."/>
            <person name="Debuchy R."/>
            <person name="Gladieux P."/>
            <person name="Thoren M.H."/>
            <person name="Johannesson H."/>
        </authorList>
    </citation>
    <scope>NUCLEOTIDE SEQUENCE</scope>
    <source>
        <strain evidence="1">SMH4131-1</strain>
    </source>
</reference>
<dbReference type="Proteomes" id="UP001286456">
    <property type="component" value="Unassembled WGS sequence"/>
</dbReference>
<evidence type="ECO:0000313" key="1">
    <source>
        <dbReference type="EMBL" id="KAK3328693.1"/>
    </source>
</evidence>
<protein>
    <submittedName>
        <fullName evidence="1">Uncharacterized protein</fullName>
    </submittedName>
</protein>
<name>A0AAE0INZ2_9PEZI</name>
<dbReference type="EMBL" id="JAUEPO010000003">
    <property type="protein sequence ID" value="KAK3328693.1"/>
    <property type="molecule type" value="Genomic_DNA"/>
</dbReference>
<gene>
    <name evidence="1" type="ORF">B0T19DRAFT_442582</name>
</gene>
<dbReference type="AlphaFoldDB" id="A0AAE0INZ2"/>
<sequence length="260" mass="28984">MMQEMGDAARRAQLVEGTTKLVCEALEKHGELAISEAYLCFRVDLTMWRKLVGADATFPFEMMRGQQVAGNDWRYSGLMKVGAEFKARDRDAVAGYREALVAKGIKVHPGLDVWGYQKTVGEGMGSNQERLGQLWATLYKDMPAVFDGFGFFEVPVLPQHEELVVGKPAKRVRRGLAVGVDVVLKQLEPSAAVKWKLCVVVKDDAKWNEGVLSQFVRVWHLVEEWWANAAEGMEGRPLTLDEGFALQQGSRLALLSELEG</sequence>
<proteinExistence type="predicted"/>
<organism evidence="1 2">
    <name type="scientific">Cercophora scortea</name>
    <dbReference type="NCBI Taxonomy" id="314031"/>
    <lineage>
        <taxon>Eukaryota</taxon>
        <taxon>Fungi</taxon>
        <taxon>Dikarya</taxon>
        <taxon>Ascomycota</taxon>
        <taxon>Pezizomycotina</taxon>
        <taxon>Sordariomycetes</taxon>
        <taxon>Sordariomycetidae</taxon>
        <taxon>Sordariales</taxon>
        <taxon>Lasiosphaeriaceae</taxon>
        <taxon>Cercophora</taxon>
    </lineage>
</organism>
<reference evidence="1" key="1">
    <citation type="journal article" date="2023" name="Mol. Phylogenet. Evol.">
        <title>Genome-scale phylogeny and comparative genomics of the fungal order Sordariales.</title>
        <authorList>
            <person name="Hensen N."/>
            <person name="Bonometti L."/>
            <person name="Westerberg I."/>
            <person name="Brannstrom I.O."/>
            <person name="Guillou S."/>
            <person name="Cros-Aarteil S."/>
            <person name="Calhoun S."/>
            <person name="Haridas S."/>
            <person name="Kuo A."/>
            <person name="Mondo S."/>
            <person name="Pangilinan J."/>
            <person name="Riley R."/>
            <person name="LaButti K."/>
            <person name="Andreopoulos B."/>
            <person name="Lipzen A."/>
            <person name="Chen C."/>
            <person name="Yan M."/>
            <person name="Daum C."/>
            <person name="Ng V."/>
            <person name="Clum A."/>
            <person name="Steindorff A."/>
            <person name="Ohm R.A."/>
            <person name="Martin F."/>
            <person name="Silar P."/>
            <person name="Natvig D.O."/>
            <person name="Lalanne C."/>
            <person name="Gautier V."/>
            <person name="Ament-Velasquez S.L."/>
            <person name="Kruys A."/>
            <person name="Hutchinson M.I."/>
            <person name="Powell A.J."/>
            <person name="Barry K."/>
            <person name="Miller A.N."/>
            <person name="Grigoriev I.V."/>
            <person name="Debuchy R."/>
            <person name="Gladieux P."/>
            <person name="Hiltunen Thoren M."/>
            <person name="Johannesson H."/>
        </authorList>
    </citation>
    <scope>NUCLEOTIDE SEQUENCE</scope>
    <source>
        <strain evidence="1">SMH4131-1</strain>
    </source>
</reference>
<comment type="caution">
    <text evidence="1">The sequence shown here is derived from an EMBL/GenBank/DDBJ whole genome shotgun (WGS) entry which is preliminary data.</text>
</comment>